<protein>
    <submittedName>
        <fullName evidence="2">Uncharacterized protein</fullName>
    </submittedName>
</protein>
<keyword evidence="1" id="KW-0963">Cytoplasm</keyword>
<evidence type="ECO:0000313" key="3">
    <source>
        <dbReference type="Proteomes" id="UP000824633"/>
    </source>
</evidence>
<dbReference type="Pfam" id="PF05979">
    <property type="entry name" value="DUF896"/>
    <property type="match status" value="1"/>
</dbReference>
<dbReference type="PANTHER" id="PTHR37300">
    <property type="entry name" value="UPF0291 PROTEIN CBO2609/CLC_2481"/>
    <property type="match status" value="1"/>
</dbReference>
<dbReference type="PANTHER" id="PTHR37300:SF1">
    <property type="entry name" value="UPF0291 PROTEIN YNZC"/>
    <property type="match status" value="1"/>
</dbReference>
<dbReference type="RefSeq" id="WP_224033855.1">
    <property type="nucleotide sequence ID" value="NZ_AP024849.1"/>
</dbReference>
<organism evidence="2 3">
    <name type="scientific">Clostridium gelidum</name>
    <dbReference type="NCBI Taxonomy" id="704125"/>
    <lineage>
        <taxon>Bacteria</taxon>
        <taxon>Bacillati</taxon>
        <taxon>Bacillota</taxon>
        <taxon>Clostridia</taxon>
        <taxon>Eubacteriales</taxon>
        <taxon>Clostridiaceae</taxon>
        <taxon>Clostridium</taxon>
    </lineage>
</organism>
<accession>A0ABN6J3E5</accession>
<keyword evidence="3" id="KW-1185">Reference proteome</keyword>
<dbReference type="SUPFAM" id="SSF158221">
    <property type="entry name" value="YnzC-like"/>
    <property type="match status" value="1"/>
</dbReference>
<sequence>MDVQNIKIEDAVEKINLLYKLSQERELTKEEKELQGKLRKRYLENVRRNFKSQLDGIEPKNGKKG</sequence>
<evidence type="ECO:0000256" key="1">
    <source>
        <dbReference type="ARBA" id="ARBA00022490"/>
    </source>
</evidence>
<name>A0ABN6J3E5_9CLOT</name>
<dbReference type="Proteomes" id="UP000824633">
    <property type="component" value="Chromosome"/>
</dbReference>
<reference evidence="3" key="1">
    <citation type="submission" date="2021-07" db="EMBL/GenBank/DDBJ databases">
        <title>Complete genome sequencing of a Clostridium isolate.</title>
        <authorList>
            <person name="Ueki A."/>
            <person name="Tonouchi A."/>
        </authorList>
    </citation>
    <scope>NUCLEOTIDE SEQUENCE [LARGE SCALE GENOMIC DNA]</scope>
    <source>
        <strain evidence="3">C5S11</strain>
    </source>
</reference>
<gene>
    <name evidence="2" type="ORF">psyc5s11_35880</name>
</gene>
<proteinExistence type="predicted"/>
<evidence type="ECO:0000313" key="2">
    <source>
        <dbReference type="EMBL" id="BCZ47521.1"/>
    </source>
</evidence>
<dbReference type="Gene3D" id="1.10.287.540">
    <property type="entry name" value="Helix hairpin bin"/>
    <property type="match status" value="1"/>
</dbReference>
<dbReference type="EMBL" id="AP024849">
    <property type="protein sequence ID" value="BCZ47521.1"/>
    <property type="molecule type" value="Genomic_DNA"/>
</dbReference>
<dbReference type="InterPro" id="IPR009242">
    <property type="entry name" value="DUF896"/>
</dbReference>